<protein>
    <submittedName>
        <fullName evidence="2">Uncharacterized protein</fullName>
    </submittedName>
</protein>
<sequence length="127" mass="13742">MCALTHFTQVPNFACVHGCVYQCVCVSIYVYRLRPRAVVGRPTGPARRPPAAARRRPPPPAYASDERELGNYSIIISKIKSRRDRRAAPPSRPAARRLPCSSIPSSPYVAESVGPPVGRSSQVATGG</sequence>
<dbReference type="AlphaFoldDB" id="A0A4C1VEJ6"/>
<comment type="caution">
    <text evidence="2">The sequence shown here is derived from an EMBL/GenBank/DDBJ whole genome shotgun (WGS) entry which is preliminary data.</text>
</comment>
<feature type="region of interest" description="Disordered" evidence="1">
    <location>
        <begin position="39"/>
        <end position="67"/>
    </location>
</feature>
<evidence type="ECO:0000256" key="1">
    <source>
        <dbReference type="SAM" id="MobiDB-lite"/>
    </source>
</evidence>
<dbReference type="Proteomes" id="UP000299102">
    <property type="component" value="Unassembled WGS sequence"/>
</dbReference>
<dbReference type="EMBL" id="BGZK01000321">
    <property type="protein sequence ID" value="GBP36682.1"/>
    <property type="molecule type" value="Genomic_DNA"/>
</dbReference>
<accession>A0A4C1VEJ6</accession>
<reference evidence="2 3" key="1">
    <citation type="journal article" date="2019" name="Commun. Biol.">
        <title>The bagworm genome reveals a unique fibroin gene that provides high tensile strength.</title>
        <authorList>
            <person name="Kono N."/>
            <person name="Nakamura H."/>
            <person name="Ohtoshi R."/>
            <person name="Tomita M."/>
            <person name="Numata K."/>
            <person name="Arakawa K."/>
        </authorList>
    </citation>
    <scope>NUCLEOTIDE SEQUENCE [LARGE SCALE GENOMIC DNA]</scope>
</reference>
<proteinExistence type="predicted"/>
<keyword evidence="3" id="KW-1185">Reference proteome</keyword>
<organism evidence="2 3">
    <name type="scientific">Eumeta variegata</name>
    <name type="common">Bagworm moth</name>
    <name type="synonym">Eumeta japonica</name>
    <dbReference type="NCBI Taxonomy" id="151549"/>
    <lineage>
        <taxon>Eukaryota</taxon>
        <taxon>Metazoa</taxon>
        <taxon>Ecdysozoa</taxon>
        <taxon>Arthropoda</taxon>
        <taxon>Hexapoda</taxon>
        <taxon>Insecta</taxon>
        <taxon>Pterygota</taxon>
        <taxon>Neoptera</taxon>
        <taxon>Endopterygota</taxon>
        <taxon>Lepidoptera</taxon>
        <taxon>Glossata</taxon>
        <taxon>Ditrysia</taxon>
        <taxon>Tineoidea</taxon>
        <taxon>Psychidae</taxon>
        <taxon>Oiketicinae</taxon>
        <taxon>Eumeta</taxon>
    </lineage>
</organism>
<name>A0A4C1VEJ6_EUMVA</name>
<evidence type="ECO:0000313" key="3">
    <source>
        <dbReference type="Proteomes" id="UP000299102"/>
    </source>
</evidence>
<gene>
    <name evidence="2" type="ORF">EVAR_35268_1</name>
</gene>
<feature type="region of interest" description="Disordered" evidence="1">
    <location>
        <begin position="80"/>
        <end position="127"/>
    </location>
</feature>
<evidence type="ECO:0000313" key="2">
    <source>
        <dbReference type="EMBL" id="GBP36682.1"/>
    </source>
</evidence>